<accession>A0A4C1YVV9</accession>
<reference evidence="2 3" key="1">
    <citation type="journal article" date="2019" name="Commun. Biol.">
        <title>The bagworm genome reveals a unique fibroin gene that provides high tensile strength.</title>
        <authorList>
            <person name="Kono N."/>
            <person name="Nakamura H."/>
            <person name="Ohtoshi R."/>
            <person name="Tomita M."/>
            <person name="Numata K."/>
            <person name="Arakawa K."/>
        </authorList>
    </citation>
    <scope>NUCLEOTIDE SEQUENCE [LARGE SCALE GENOMIC DNA]</scope>
</reference>
<name>A0A4C1YVV9_EUMVA</name>
<organism evidence="2 3">
    <name type="scientific">Eumeta variegata</name>
    <name type="common">Bagworm moth</name>
    <name type="synonym">Eumeta japonica</name>
    <dbReference type="NCBI Taxonomy" id="151549"/>
    <lineage>
        <taxon>Eukaryota</taxon>
        <taxon>Metazoa</taxon>
        <taxon>Ecdysozoa</taxon>
        <taxon>Arthropoda</taxon>
        <taxon>Hexapoda</taxon>
        <taxon>Insecta</taxon>
        <taxon>Pterygota</taxon>
        <taxon>Neoptera</taxon>
        <taxon>Endopterygota</taxon>
        <taxon>Lepidoptera</taxon>
        <taxon>Glossata</taxon>
        <taxon>Ditrysia</taxon>
        <taxon>Tineoidea</taxon>
        <taxon>Psychidae</taxon>
        <taxon>Oiketicinae</taxon>
        <taxon>Eumeta</taxon>
    </lineage>
</organism>
<evidence type="ECO:0000256" key="1">
    <source>
        <dbReference type="SAM" id="MobiDB-lite"/>
    </source>
</evidence>
<evidence type="ECO:0000313" key="3">
    <source>
        <dbReference type="Proteomes" id="UP000299102"/>
    </source>
</evidence>
<comment type="caution">
    <text evidence="2">The sequence shown here is derived from an EMBL/GenBank/DDBJ whole genome shotgun (WGS) entry which is preliminary data.</text>
</comment>
<feature type="compositionally biased region" description="Basic and acidic residues" evidence="1">
    <location>
        <begin position="12"/>
        <end position="21"/>
    </location>
</feature>
<feature type="region of interest" description="Disordered" evidence="1">
    <location>
        <begin position="1"/>
        <end position="21"/>
    </location>
</feature>
<protein>
    <submittedName>
        <fullName evidence="2">Uncharacterized protein</fullName>
    </submittedName>
</protein>
<proteinExistence type="predicted"/>
<keyword evidence="3" id="KW-1185">Reference proteome</keyword>
<sequence length="110" mass="12034">MTGIGNEIGNGNRDRIESRGQEGIEIKNGNKIVTVRGTKIRINILTFSSTSGDQLYHPQWQGGVHREKAAGAHLAVARAAEAQDILGQPPSRIWESEVTTSIPARTQFDR</sequence>
<evidence type="ECO:0000313" key="2">
    <source>
        <dbReference type="EMBL" id="GBP78779.1"/>
    </source>
</evidence>
<dbReference type="EMBL" id="BGZK01001385">
    <property type="protein sequence ID" value="GBP78779.1"/>
    <property type="molecule type" value="Genomic_DNA"/>
</dbReference>
<dbReference type="Proteomes" id="UP000299102">
    <property type="component" value="Unassembled WGS sequence"/>
</dbReference>
<dbReference type="AlphaFoldDB" id="A0A4C1YVV9"/>
<gene>
    <name evidence="2" type="ORF">EVAR_59569_1</name>
</gene>